<keyword evidence="2 3" id="KW-0067">ATP-binding</keyword>
<feature type="compositionally biased region" description="Basic and acidic residues" evidence="4">
    <location>
        <begin position="239"/>
        <end position="251"/>
    </location>
</feature>
<evidence type="ECO:0000313" key="6">
    <source>
        <dbReference type="EMBL" id="RZT86999.1"/>
    </source>
</evidence>
<dbReference type="AlphaFoldDB" id="A0A4Q7V337"/>
<gene>
    <name evidence="6" type="ORF">EV383_3904</name>
</gene>
<dbReference type="InterPro" id="IPR017441">
    <property type="entry name" value="Protein_kinase_ATP_BS"/>
</dbReference>
<evidence type="ECO:0000256" key="3">
    <source>
        <dbReference type="PROSITE-ProRule" id="PRU10141"/>
    </source>
</evidence>
<dbReference type="Gene3D" id="1.10.510.10">
    <property type="entry name" value="Transferase(Phosphotransferase) domain 1"/>
    <property type="match status" value="1"/>
</dbReference>
<organism evidence="6 7">
    <name type="scientific">Pseudonocardia sediminis</name>
    <dbReference type="NCBI Taxonomy" id="1397368"/>
    <lineage>
        <taxon>Bacteria</taxon>
        <taxon>Bacillati</taxon>
        <taxon>Actinomycetota</taxon>
        <taxon>Actinomycetes</taxon>
        <taxon>Pseudonocardiales</taxon>
        <taxon>Pseudonocardiaceae</taxon>
        <taxon>Pseudonocardia</taxon>
    </lineage>
</organism>
<dbReference type="NCBIfam" id="TIGR02276">
    <property type="entry name" value="beta_rpt_yvtn"/>
    <property type="match status" value="3"/>
</dbReference>
<dbReference type="Gene3D" id="2.130.10.10">
    <property type="entry name" value="YVTN repeat-like/Quinoprotein amine dehydrogenase"/>
    <property type="match status" value="2"/>
</dbReference>
<dbReference type="InterPro" id="IPR011964">
    <property type="entry name" value="YVTN_b-propeller_repeat"/>
</dbReference>
<dbReference type="PROSITE" id="PS50011">
    <property type="entry name" value="PROTEIN_KINASE_DOM"/>
    <property type="match status" value="1"/>
</dbReference>
<protein>
    <submittedName>
        <fullName evidence="6">YVTN family beta-propeller protein</fullName>
    </submittedName>
</protein>
<dbReference type="PROSITE" id="PS00108">
    <property type="entry name" value="PROTEIN_KINASE_ST"/>
    <property type="match status" value="1"/>
</dbReference>
<feature type="domain" description="Protein kinase" evidence="5">
    <location>
        <begin position="7"/>
        <end position="260"/>
    </location>
</feature>
<dbReference type="GO" id="GO:0004672">
    <property type="term" value="F:protein kinase activity"/>
    <property type="evidence" value="ECO:0007669"/>
    <property type="project" value="InterPro"/>
</dbReference>
<dbReference type="SUPFAM" id="SSF56112">
    <property type="entry name" value="Protein kinase-like (PK-like)"/>
    <property type="match status" value="1"/>
</dbReference>
<dbReference type="InterPro" id="IPR015943">
    <property type="entry name" value="WD40/YVTN_repeat-like_dom_sf"/>
</dbReference>
<dbReference type="OrthoDB" id="9762169at2"/>
<evidence type="ECO:0000259" key="5">
    <source>
        <dbReference type="PROSITE" id="PS50011"/>
    </source>
</evidence>
<evidence type="ECO:0000256" key="2">
    <source>
        <dbReference type="ARBA" id="ARBA00022840"/>
    </source>
</evidence>
<dbReference type="Gene3D" id="3.30.200.20">
    <property type="entry name" value="Phosphorylase Kinase, domain 1"/>
    <property type="match status" value="1"/>
</dbReference>
<dbReference type="EMBL" id="SHKL01000001">
    <property type="protein sequence ID" value="RZT86999.1"/>
    <property type="molecule type" value="Genomic_DNA"/>
</dbReference>
<dbReference type="InterPro" id="IPR000719">
    <property type="entry name" value="Prot_kinase_dom"/>
</dbReference>
<evidence type="ECO:0000256" key="1">
    <source>
        <dbReference type="ARBA" id="ARBA00022741"/>
    </source>
</evidence>
<dbReference type="PANTHER" id="PTHR47197:SF3">
    <property type="entry name" value="DIHYDRO-HEME D1 DEHYDROGENASE"/>
    <property type="match status" value="1"/>
</dbReference>
<dbReference type="InterPro" id="IPR008271">
    <property type="entry name" value="Ser/Thr_kinase_AS"/>
</dbReference>
<reference evidence="6 7" key="1">
    <citation type="submission" date="2019-02" db="EMBL/GenBank/DDBJ databases">
        <title>Sequencing the genomes of 1000 actinobacteria strains.</title>
        <authorList>
            <person name="Klenk H.-P."/>
        </authorList>
    </citation>
    <scope>NUCLEOTIDE SEQUENCE [LARGE SCALE GENOMIC DNA]</scope>
    <source>
        <strain evidence="6 7">DSM 45779</strain>
    </source>
</reference>
<feature type="region of interest" description="Disordered" evidence="4">
    <location>
        <begin position="209"/>
        <end position="305"/>
    </location>
</feature>
<dbReference type="PROSITE" id="PS00107">
    <property type="entry name" value="PROTEIN_KINASE_ATP"/>
    <property type="match status" value="1"/>
</dbReference>
<dbReference type="CDD" id="cd14014">
    <property type="entry name" value="STKc_PknB_like"/>
    <property type="match status" value="1"/>
</dbReference>
<comment type="caution">
    <text evidence="6">The sequence shown here is derived from an EMBL/GenBank/DDBJ whole genome shotgun (WGS) entry which is preliminary data.</text>
</comment>
<dbReference type="PANTHER" id="PTHR47197">
    <property type="entry name" value="PROTEIN NIRF"/>
    <property type="match status" value="1"/>
</dbReference>
<dbReference type="Pfam" id="PF00069">
    <property type="entry name" value="Pkinase"/>
    <property type="match status" value="1"/>
</dbReference>
<dbReference type="InterPro" id="IPR019405">
    <property type="entry name" value="Lactonase_7-beta_prop"/>
</dbReference>
<dbReference type="Proteomes" id="UP000291591">
    <property type="component" value="Unassembled WGS sequence"/>
</dbReference>
<dbReference type="InterPro" id="IPR051200">
    <property type="entry name" value="Host-pathogen_enzymatic-act"/>
</dbReference>
<evidence type="ECO:0000313" key="7">
    <source>
        <dbReference type="Proteomes" id="UP000291591"/>
    </source>
</evidence>
<feature type="compositionally biased region" description="Gly residues" evidence="4">
    <location>
        <begin position="277"/>
        <end position="290"/>
    </location>
</feature>
<feature type="binding site" evidence="3">
    <location>
        <position position="37"/>
    </location>
    <ligand>
        <name>ATP</name>
        <dbReference type="ChEBI" id="CHEBI:30616"/>
    </ligand>
</feature>
<name>A0A4Q7V337_PSEST</name>
<proteinExistence type="predicted"/>
<evidence type="ECO:0000256" key="4">
    <source>
        <dbReference type="SAM" id="MobiDB-lite"/>
    </source>
</evidence>
<dbReference type="Pfam" id="PF10282">
    <property type="entry name" value="Lactonase"/>
    <property type="match status" value="1"/>
</dbReference>
<dbReference type="SUPFAM" id="SSF51004">
    <property type="entry name" value="C-terminal (heme d1) domain of cytochrome cd1-nitrite reductase"/>
    <property type="match status" value="1"/>
</dbReference>
<dbReference type="RefSeq" id="WP_130291205.1">
    <property type="nucleotide sequence ID" value="NZ_SHKL01000001.1"/>
</dbReference>
<dbReference type="SMART" id="SM00220">
    <property type="entry name" value="S_TKc"/>
    <property type="match status" value="1"/>
</dbReference>
<keyword evidence="1 3" id="KW-0547">Nucleotide-binding</keyword>
<sequence>METFGSYRLIEQVGHGGMGEVWKAQDTRMDDRWVALKRLLPDLADQAEFRRRFQLEGNIAAKLSEVHVVPVHSVGEIDGQLYIDMRWIEGATLKARMLTAHPTPKAAVEIVADVAGALDAAHAAGLVHRDVKPANIMLTPNGHTYLIDFGLGRGVNQGDGLSLTRPGHVWGTPGYIAPERMAGVPDGPRGDVYSLACVLFELLAGSRAFPDGDVNDDERPDPSALRSDIPKALSAVVRRGMDRDPERRHGSAGEFAHAARKALKGKRRDRPTSPRAPGGGSASAGHGPGGTKIDRPRAATASPRSGTASKLFAGALVVSLTAAVVWFTTGPSGDQDAAAQLPAIQVARSPGSVAVTPDGRTLVVPDSERGTVNVADLKTRAVVDQIQVGADPRAVVLDRSGRRAYVTNAGSGTLSVIDVPGRKIAATIRVGDSPTSAILQNDGSRIFVGNEGSADVVVVDTRTNAVVDTIGIGFLWTTEVHGLALSQDGTRLLATVDTDLGSDTVAVIDVREGRVQREIEVGDEPRGVAISADGKQGYVANSDSGTVSVVDLTNSAVVTDVEIGGAPTELVRRPDGKAVYVTNPSGGVATLDTATNRAPSERLAGDTTATEMALAPDGRSAYLVGPGSPELNVVDLP</sequence>
<dbReference type="InterPro" id="IPR011048">
    <property type="entry name" value="Haem_d1_sf"/>
</dbReference>
<accession>A0A4Q7V337</accession>
<dbReference type="GO" id="GO:0005524">
    <property type="term" value="F:ATP binding"/>
    <property type="evidence" value="ECO:0007669"/>
    <property type="project" value="UniProtKB-UniRule"/>
</dbReference>
<feature type="compositionally biased region" description="Basic residues" evidence="4">
    <location>
        <begin position="258"/>
        <end position="269"/>
    </location>
</feature>
<keyword evidence="7" id="KW-1185">Reference proteome</keyword>
<dbReference type="InterPro" id="IPR011009">
    <property type="entry name" value="Kinase-like_dom_sf"/>
</dbReference>